<name>A0A2N1M3L0_9GLOM</name>
<organism evidence="1 2">
    <name type="scientific">Rhizophagus irregularis</name>
    <dbReference type="NCBI Taxonomy" id="588596"/>
    <lineage>
        <taxon>Eukaryota</taxon>
        <taxon>Fungi</taxon>
        <taxon>Fungi incertae sedis</taxon>
        <taxon>Mucoromycota</taxon>
        <taxon>Glomeromycotina</taxon>
        <taxon>Glomeromycetes</taxon>
        <taxon>Glomerales</taxon>
        <taxon>Glomeraceae</taxon>
        <taxon>Rhizophagus</taxon>
    </lineage>
</organism>
<reference evidence="1 2" key="2">
    <citation type="submission" date="2017-10" db="EMBL/GenBank/DDBJ databases">
        <title>Extensive intraspecific genome diversity in a model arbuscular mycorrhizal fungus.</title>
        <authorList>
            <person name="Chen E.C.H."/>
            <person name="Morin E."/>
            <person name="Baudet D."/>
            <person name="Noel J."/>
            <person name="Ndikumana S."/>
            <person name="Charron P."/>
            <person name="St-Onge C."/>
            <person name="Giorgi J."/>
            <person name="Grigoriev I.V."/>
            <person name="Roux C."/>
            <person name="Martin F.M."/>
            <person name="Corradi N."/>
        </authorList>
    </citation>
    <scope>NUCLEOTIDE SEQUENCE [LARGE SCALE GENOMIC DNA]</scope>
    <source>
        <strain evidence="1 2">C2</strain>
    </source>
</reference>
<sequence>MEEDYNIYMSKSTVKNYIQLRHPGTTEANRHHHPAQIRLAAVGRNEMSEHVDEHYCLASVKGVKLFVSAFSQDVVLISQDNKAKVPLGIAAVGRTFKTIQTSNEPVSVPDHDFPTSSKHKLIPSVYLLINPSNTNESLRSGKMRIFIRPKFNVNYEG</sequence>
<evidence type="ECO:0000313" key="1">
    <source>
        <dbReference type="EMBL" id="PKK56219.1"/>
    </source>
</evidence>
<dbReference type="Proteomes" id="UP000233469">
    <property type="component" value="Unassembled WGS sequence"/>
</dbReference>
<proteinExistence type="predicted"/>
<dbReference type="VEuPathDB" id="FungiDB:RhiirFUN_019832"/>
<comment type="caution">
    <text evidence="1">The sequence shown here is derived from an EMBL/GenBank/DDBJ whole genome shotgun (WGS) entry which is preliminary data.</text>
</comment>
<protein>
    <submittedName>
        <fullName evidence="1">Uncharacterized protein</fullName>
    </submittedName>
</protein>
<dbReference type="EMBL" id="LLXL01005998">
    <property type="protein sequence ID" value="PKK56219.1"/>
    <property type="molecule type" value="Genomic_DNA"/>
</dbReference>
<dbReference type="AlphaFoldDB" id="A0A2N1M3L0"/>
<evidence type="ECO:0000313" key="2">
    <source>
        <dbReference type="Proteomes" id="UP000233469"/>
    </source>
</evidence>
<dbReference type="VEuPathDB" id="FungiDB:RhiirA1_541639"/>
<accession>A0A2N1M3L0</accession>
<gene>
    <name evidence="1" type="ORF">RhiirC2_800496</name>
</gene>
<reference evidence="1 2" key="1">
    <citation type="submission" date="2016-04" db="EMBL/GenBank/DDBJ databases">
        <title>Genome analyses suggest a sexual origin of heterokaryosis in a supposedly ancient asexual fungus.</title>
        <authorList>
            <person name="Ropars J."/>
            <person name="Sedzielewska K."/>
            <person name="Noel J."/>
            <person name="Charron P."/>
            <person name="Farinelli L."/>
            <person name="Marton T."/>
            <person name="Kruger M."/>
            <person name="Pelin A."/>
            <person name="Brachmann A."/>
            <person name="Corradi N."/>
        </authorList>
    </citation>
    <scope>NUCLEOTIDE SEQUENCE [LARGE SCALE GENOMIC DNA]</scope>
    <source>
        <strain evidence="1 2">C2</strain>
    </source>
</reference>